<proteinExistence type="predicted"/>
<dbReference type="InterPro" id="IPR000182">
    <property type="entry name" value="GNAT_dom"/>
</dbReference>
<dbReference type="Gene3D" id="3.40.630.30">
    <property type="match status" value="1"/>
</dbReference>
<protein>
    <submittedName>
        <fullName evidence="2">GNAT family N-acetyltransferase</fullName>
    </submittedName>
</protein>
<dbReference type="InterPro" id="IPR016181">
    <property type="entry name" value="Acyl_CoA_acyltransferase"/>
</dbReference>
<feature type="domain" description="N-acetyltransferase" evidence="1">
    <location>
        <begin position="36"/>
        <end position="185"/>
    </location>
</feature>
<dbReference type="Pfam" id="PF00583">
    <property type="entry name" value="Acetyltransf_1"/>
    <property type="match status" value="1"/>
</dbReference>
<accession>A0ABX5RTW4</accession>
<dbReference type="SUPFAM" id="SSF55729">
    <property type="entry name" value="Acyl-CoA N-acyltransferases (Nat)"/>
    <property type="match status" value="1"/>
</dbReference>
<dbReference type="PROSITE" id="PS51186">
    <property type="entry name" value="GNAT"/>
    <property type="match status" value="1"/>
</dbReference>
<dbReference type="CDD" id="cd04301">
    <property type="entry name" value="NAT_SF"/>
    <property type="match status" value="1"/>
</dbReference>
<gene>
    <name evidence="2" type="ORF">EYF70_15195</name>
</gene>
<dbReference type="EMBL" id="CP036401">
    <property type="protein sequence ID" value="QBI02050.1"/>
    <property type="molecule type" value="Genomic_DNA"/>
</dbReference>
<keyword evidence="3" id="KW-1185">Reference proteome</keyword>
<dbReference type="Proteomes" id="UP000292307">
    <property type="component" value="Chromosome"/>
</dbReference>
<evidence type="ECO:0000313" key="2">
    <source>
        <dbReference type="EMBL" id="QBI02050.1"/>
    </source>
</evidence>
<sequence>MTTARTLRRTSHASFHYSPDISPMIETRPARLEERLIVRNLMELYQHDFSEIDGTDLDEHGEYGYHDLDCFWIRPDWSAYVIAVDGKWAGFALTNDEVYVQGNTRAIVEFFIVRKYRGRGIGGLAAQAIMDQTPARWEIRVLEQNGAALCFWAKLLDKQWPDQHNKAVLANDDWHGPVFSVDTRV</sequence>
<evidence type="ECO:0000259" key="1">
    <source>
        <dbReference type="PROSITE" id="PS51186"/>
    </source>
</evidence>
<reference evidence="2 3" key="1">
    <citation type="submission" date="2019-02" db="EMBL/GenBank/DDBJ databases">
        <title>Draft Genome Sequences of Six Type Strains of the Genus Massilia.</title>
        <authorList>
            <person name="Miess H."/>
            <person name="Frediansyhah A."/>
            <person name="Gross H."/>
        </authorList>
    </citation>
    <scope>NUCLEOTIDE SEQUENCE [LARGE SCALE GENOMIC DNA]</scope>
    <source>
        <strain evidence="2 3">DSM 17472</strain>
    </source>
</reference>
<organism evidence="2 3">
    <name type="scientific">Pseudoduganella albidiflava</name>
    <dbReference type="NCBI Taxonomy" id="321983"/>
    <lineage>
        <taxon>Bacteria</taxon>
        <taxon>Pseudomonadati</taxon>
        <taxon>Pseudomonadota</taxon>
        <taxon>Betaproteobacteria</taxon>
        <taxon>Burkholderiales</taxon>
        <taxon>Oxalobacteraceae</taxon>
        <taxon>Telluria group</taxon>
        <taxon>Pseudoduganella</taxon>
    </lineage>
</organism>
<name>A0ABX5RTW4_9BURK</name>
<evidence type="ECO:0000313" key="3">
    <source>
        <dbReference type="Proteomes" id="UP000292307"/>
    </source>
</evidence>